<dbReference type="AlphaFoldDB" id="A0A177K7Q7"/>
<reference evidence="1 2" key="1">
    <citation type="submission" date="2016-02" db="EMBL/GenBank/DDBJ databases">
        <authorList>
            <person name="Wen L."/>
            <person name="He K."/>
            <person name="Yang H."/>
        </authorList>
    </citation>
    <scope>NUCLEOTIDE SEQUENCE [LARGE SCALE GENOMIC DNA]</scope>
    <source>
        <strain evidence="1 2">CD11_3</strain>
    </source>
</reference>
<evidence type="ECO:0000313" key="1">
    <source>
        <dbReference type="EMBL" id="OAH49423.1"/>
    </source>
</evidence>
<proteinExistence type="predicted"/>
<name>A0A177K7Q7_9MICO</name>
<dbReference type="OrthoDB" id="5058988at2"/>
<evidence type="ECO:0000313" key="2">
    <source>
        <dbReference type="Proteomes" id="UP000076998"/>
    </source>
</evidence>
<sequence>MQSMARRTGEQTKTLLLRTGMQMLLERGVSAGVQHIRLQDVLRRAGLTTGAAYRLWSDQADYHRELAVAMMRMRVAGPADAMRAQVEELIGEEVTGEEIIRQAARQHVLAAELSTEDPTDLLEAQSFRVALALRTAADTWPELTEASHERHRESIRAFTELYQYVIDAYGMRMREGLTIDDFAEAMAAMAEGFAIRSLERIPHPTFRLSGADGTPTGEWTLLGLTVRALVDSFMVPREDADPDTYARRPHYS</sequence>
<dbReference type="EMBL" id="LSTV01000004">
    <property type="protein sequence ID" value="OAH49423.1"/>
    <property type="molecule type" value="Genomic_DNA"/>
</dbReference>
<dbReference type="InterPro" id="IPR009057">
    <property type="entry name" value="Homeodomain-like_sf"/>
</dbReference>
<gene>
    <name evidence="1" type="ORF">AYL44_11220</name>
</gene>
<dbReference type="Gene3D" id="1.10.357.10">
    <property type="entry name" value="Tetracycline Repressor, domain 2"/>
    <property type="match status" value="1"/>
</dbReference>
<evidence type="ECO:0008006" key="3">
    <source>
        <dbReference type="Google" id="ProtNLM"/>
    </source>
</evidence>
<comment type="caution">
    <text evidence="1">The sequence shown here is derived from an EMBL/GenBank/DDBJ whole genome shotgun (WGS) entry which is preliminary data.</text>
</comment>
<organism evidence="1 2">
    <name type="scientific">Microbacterium oleivorans</name>
    <dbReference type="NCBI Taxonomy" id="273677"/>
    <lineage>
        <taxon>Bacteria</taxon>
        <taxon>Bacillati</taxon>
        <taxon>Actinomycetota</taxon>
        <taxon>Actinomycetes</taxon>
        <taxon>Micrococcales</taxon>
        <taxon>Microbacteriaceae</taxon>
        <taxon>Microbacterium</taxon>
    </lineage>
</organism>
<accession>A0A177K7Q7</accession>
<dbReference type="Proteomes" id="UP000076998">
    <property type="component" value="Unassembled WGS sequence"/>
</dbReference>
<protein>
    <recommendedName>
        <fullName evidence="3">HTH tetR-type domain-containing protein</fullName>
    </recommendedName>
</protein>
<dbReference type="SUPFAM" id="SSF46689">
    <property type="entry name" value="Homeodomain-like"/>
    <property type="match status" value="1"/>
</dbReference>